<organism evidence="1 2">
    <name type="scientific">Actinomadura monticuli</name>
    <dbReference type="NCBI Taxonomy" id="3097367"/>
    <lineage>
        <taxon>Bacteria</taxon>
        <taxon>Bacillati</taxon>
        <taxon>Actinomycetota</taxon>
        <taxon>Actinomycetes</taxon>
        <taxon>Streptosporangiales</taxon>
        <taxon>Thermomonosporaceae</taxon>
        <taxon>Actinomadura</taxon>
    </lineage>
</organism>
<protein>
    <submittedName>
        <fullName evidence="1">Uncharacterized protein</fullName>
    </submittedName>
</protein>
<dbReference type="Proteomes" id="UP001569963">
    <property type="component" value="Unassembled WGS sequence"/>
</dbReference>
<accession>A0ABV4QP96</accession>
<evidence type="ECO:0000313" key="1">
    <source>
        <dbReference type="EMBL" id="MFA1544455.1"/>
    </source>
</evidence>
<keyword evidence="2" id="KW-1185">Reference proteome</keyword>
<dbReference type="EMBL" id="JAXCEI010000030">
    <property type="protein sequence ID" value="MFA1544455.1"/>
    <property type="molecule type" value="Genomic_DNA"/>
</dbReference>
<dbReference type="RefSeq" id="WP_371954997.1">
    <property type="nucleotide sequence ID" value="NZ_JAXCEI010000030.1"/>
</dbReference>
<evidence type="ECO:0000313" key="2">
    <source>
        <dbReference type="Proteomes" id="UP001569963"/>
    </source>
</evidence>
<comment type="caution">
    <text evidence="1">The sequence shown here is derived from an EMBL/GenBank/DDBJ whole genome shotgun (WGS) entry which is preliminary data.</text>
</comment>
<proteinExistence type="predicted"/>
<gene>
    <name evidence="1" type="ORF">SM611_36490</name>
</gene>
<reference evidence="1 2" key="1">
    <citation type="submission" date="2023-11" db="EMBL/GenBank/DDBJ databases">
        <title>Actinomadura monticuli sp. nov., isolated from volcanic ash.</title>
        <authorList>
            <person name="Lee S.D."/>
            <person name="Yang H."/>
            <person name="Kim I.S."/>
        </authorList>
    </citation>
    <scope>NUCLEOTIDE SEQUENCE [LARGE SCALE GENOMIC DNA]</scope>
    <source>
        <strain evidence="1 2">DLS-62</strain>
    </source>
</reference>
<sequence length="174" mass="19057">MIQPSAASSPGLAAFNARTDLAKYDDNALLLFALQIGLEVEDIDSIATNSLTDGSDDKKCDLVYVDRDSGRAIVAQGYYSRKERSEAPANKASDLNTAAAWLLGTDSTVVPERLKPAQSELHEAICAEEIRRIEIWFVHNLPESKNVKEELEVARRTARAHLDPFSSSGELVVL</sequence>
<name>A0ABV4QP96_9ACTN</name>